<evidence type="ECO:0000313" key="2">
    <source>
        <dbReference type="EMBL" id="KAG5181787.1"/>
    </source>
</evidence>
<dbReference type="EMBL" id="JAFCMP010000290">
    <property type="protein sequence ID" value="KAG5181787.1"/>
    <property type="molecule type" value="Genomic_DNA"/>
</dbReference>
<comment type="caution">
    <text evidence="2">The sequence shown here is derived from an EMBL/GenBank/DDBJ whole genome shotgun (WGS) entry which is preliminary data.</text>
</comment>
<dbReference type="Proteomes" id="UP000664859">
    <property type="component" value="Unassembled WGS sequence"/>
</dbReference>
<sequence>MVREAYWCDIIREAVTAEMSPPTAAQSSDTFNNLGEDVKDKCCTRIATMHAGVAYALWTMLVPYYVAERSKMGNRSHHWRPLEPDATLRKERMQAYAAIKAAMASDYVNRAPAGVLLLDHYDWNLTPDDERLRYFLDRDCSIEGDSADAEDASFSDIFIPRAFFLMRALRVAEECTTEGVNRDKLLRQVFQAVSDNTVSGFHNNLASVFGAIKRSGAERYRPDAMDIAAIRAYMPSADLDWLDTSGQLLTYSVNKFIDTFREAFLTTRRRLRADVTVSRALDRGGLKSKKAAGRIPTAEDDGLRNMMQALRKQMWSRVWQSIIAPWLRAHDVPQELQSFLKTKASAAEEGNIVKFADSKGLTRYDAERVQLLLMLHLSCLRSQVWRDSVIDEFELRLRDGEAFYTLHMTRAFKMASCQDDGIPQLAKWELSETESALVHCVLLLCRPMLATGAKSTACMFLDAAGAPVTQRWIETKVGEVGKEWLGVPRLGPHSLRSLWLSWLANSGLITEADFDSLASFAQVSRCTMLETYVTPSHNGPAQRVGQLMRDGGLNSHVPPPTAPAKGEDECSEQDIECDTSIADTASTAAASDTTDEMDGGGGGPAKPYGKALRTKRNAYIDNITLAVGAYGGDAKQALDALVSKRNHGELSAQEQWFREDVTFFRDVDLPAFKKMCTK</sequence>
<dbReference type="AlphaFoldDB" id="A0A835YUB1"/>
<proteinExistence type="predicted"/>
<protein>
    <submittedName>
        <fullName evidence="2">Uncharacterized protein</fullName>
    </submittedName>
</protein>
<keyword evidence="3" id="KW-1185">Reference proteome</keyword>
<reference evidence="2" key="1">
    <citation type="submission" date="2021-02" db="EMBL/GenBank/DDBJ databases">
        <title>First Annotated Genome of the Yellow-green Alga Tribonema minus.</title>
        <authorList>
            <person name="Mahan K.M."/>
        </authorList>
    </citation>
    <scope>NUCLEOTIDE SEQUENCE</scope>
    <source>
        <strain evidence="2">UTEX B ZZ1240</strain>
    </source>
</reference>
<evidence type="ECO:0000256" key="1">
    <source>
        <dbReference type="SAM" id="MobiDB-lite"/>
    </source>
</evidence>
<organism evidence="2 3">
    <name type="scientific">Tribonema minus</name>
    <dbReference type="NCBI Taxonomy" id="303371"/>
    <lineage>
        <taxon>Eukaryota</taxon>
        <taxon>Sar</taxon>
        <taxon>Stramenopiles</taxon>
        <taxon>Ochrophyta</taxon>
        <taxon>PX clade</taxon>
        <taxon>Xanthophyceae</taxon>
        <taxon>Tribonematales</taxon>
        <taxon>Tribonemataceae</taxon>
        <taxon>Tribonema</taxon>
    </lineage>
</organism>
<accession>A0A835YUB1</accession>
<feature type="region of interest" description="Disordered" evidence="1">
    <location>
        <begin position="587"/>
        <end position="609"/>
    </location>
</feature>
<feature type="region of interest" description="Disordered" evidence="1">
    <location>
        <begin position="543"/>
        <end position="574"/>
    </location>
</feature>
<evidence type="ECO:0000313" key="3">
    <source>
        <dbReference type="Proteomes" id="UP000664859"/>
    </source>
</evidence>
<gene>
    <name evidence="2" type="ORF">JKP88DRAFT_320474</name>
</gene>
<name>A0A835YUB1_9STRA</name>